<sequence>MVISANRHNDFHGREDVRALRGHCDGHAGAVDDIFRRLVERQVEQIVFVTGNYHIENGGHCFEDERRTDRTKGAGSPFRSRADENGAALQKLVDAPPEDYE</sequence>
<feature type="region of interest" description="Disordered" evidence="1">
    <location>
        <begin position="64"/>
        <end position="101"/>
    </location>
</feature>
<evidence type="ECO:0000256" key="1">
    <source>
        <dbReference type="SAM" id="MobiDB-lite"/>
    </source>
</evidence>
<dbReference type="Proteomes" id="UP000673691">
    <property type="component" value="Unassembled WGS sequence"/>
</dbReference>
<reference evidence="2 3" key="1">
    <citation type="journal article" name="Sci. Rep.">
        <title>Genome-scale phylogenetic analyses confirm Olpidium as the closest living zoosporic fungus to the non-flagellated, terrestrial fungi.</title>
        <authorList>
            <person name="Chang Y."/>
            <person name="Rochon D."/>
            <person name="Sekimoto S."/>
            <person name="Wang Y."/>
            <person name="Chovatia M."/>
            <person name="Sandor L."/>
            <person name="Salamov A."/>
            <person name="Grigoriev I.V."/>
            <person name="Stajich J.E."/>
            <person name="Spatafora J.W."/>
        </authorList>
    </citation>
    <scope>NUCLEOTIDE SEQUENCE [LARGE SCALE GENOMIC DNA]</scope>
    <source>
        <strain evidence="2">S191</strain>
    </source>
</reference>
<evidence type="ECO:0000313" key="3">
    <source>
        <dbReference type="Proteomes" id="UP000673691"/>
    </source>
</evidence>
<proteinExistence type="predicted"/>
<keyword evidence="3" id="KW-1185">Reference proteome</keyword>
<gene>
    <name evidence="2" type="ORF">BJ554DRAFT_7625</name>
</gene>
<dbReference type="AlphaFoldDB" id="A0A8H7ZW66"/>
<comment type="caution">
    <text evidence="2">The sequence shown here is derived from an EMBL/GenBank/DDBJ whole genome shotgun (WGS) entry which is preliminary data.</text>
</comment>
<dbReference type="EMBL" id="JAEFCI010005366">
    <property type="protein sequence ID" value="KAG5460339.1"/>
    <property type="molecule type" value="Genomic_DNA"/>
</dbReference>
<name>A0A8H7ZW66_9FUNG</name>
<evidence type="ECO:0000313" key="2">
    <source>
        <dbReference type="EMBL" id="KAG5460339.1"/>
    </source>
</evidence>
<accession>A0A8H7ZW66</accession>
<organism evidence="2 3">
    <name type="scientific">Olpidium bornovanus</name>
    <dbReference type="NCBI Taxonomy" id="278681"/>
    <lineage>
        <taxon>Eukaryota</taxon>
        <taxon>Fungi</taxon>
        <taxon>Fungi incertae sedis</taxon>
        <taxon>Olpidiomycota</taxon>
        <taxon>Olpidiomycotina</taxon>
        <taxon>Olpidiomycetes</taxon>
        <taxon>Olpidiales</taxon>
        <taxon>Olpidiaceae</taxon>
        <taxon>Olpidium</taxon>
    </lineage>
</organism>
<protein>
    <submittedName>
        <fullName evidence="2">Uncharacterized protein</fullName>
    </submittedName>
</protein>